<keyword evidence="8" id="KW-0333">Golgi apparatus</keyword>
<dbReference type="PANTHER" id="PTHR31646:SF1">
    <property type="entry name" value="ALPHA-1,2-MANNOSYLTRANSFERASE MNN2"/>
    <property type="match status" value="1"/>
</dbReference>
<comment type="similarity">
    <text evidence="3">Belongs to the MNN1/MNT family.</text>
</comment>
<dbReference type="GO" id="GO:0046354">
    <property type="term" value="P:mannan biosynthetic process"/>
    <property type="evidence" value="ECO:0007669"/>
    <property type="project" value="TreeGrafter"/>
</dbReference>
<reference evidence="12" key="1">
    <citation type="journal article" date="2017" name="Genome Biol.">
        <title>Comparative genomics reveals high biological diversity and specific adaptations in the industrially and medically important fungal genus Aspergillus.</title>
        <authorList>
            <person name="de Vries R.P."/>
            <person name="Riley R."/>
            <person name="Wiebenga A."/>
            <person name="Aguilar-Osorio G."/>
            <person name="Amillis S."/>
            <person name="Uchima C.A."/>
            <person name="Anderluh G."/>
            <person name="Asadollahi M."/>
            <person name="Askin M."/>
            <person name="Barry K."/>
            <person name="Battaglia E."/>
            <person name="Bayram O."/>
            <person name="Benocci T."/>
            <person name="Braus-Stromeyer S.A."/>
            <person name="Caldana C."/>
            <person name="Canovas D."/>
            <person name="Cerqueira G.C."/>
            <person name="Chen F."/>
            <person name="Chen W."/>
            <person name="Choi C."/>
            <person name="Clum A."/>
            <person name="Dos Santos R.A."/>
            <person name="Damasio A.R."/>
            <person name="Diallinas G."/>
            <person name="Emri T."/>
            <person name="Fekete E."/>
            <person name="Flipphi M."/>
            <person name="Freyberg S."/>
            <person name="Gallo A."/>
            <person name="Gournas C."/>
            <person name="Habgood R."/>
            <person name="Hainaut M."/>
            <person name="Harispe M.L."/>
            <person name="Henrissat B."/>
            <person name="Hilden K.S."/>
            <person name="Hope R."/>
            <person name="Hossain A."/>
            <person name="Karabika E."/>
            <person name="Karaffa L."/>
            <person name="Karanyi Z."/>
            <person name="Krasevec N."/>
            <person name="Kuo A."/>
            <person name="Kusch H."/>
            <person name="LaButti K."/>
            <person name="Lagendijk E.L."/>
            <person name="Lapidus A."/>
            <person name="Levasseur A."/>
            <person name="Lindquist E."/>
            <person name="Lipzen A."/>
            <person name="Logrieco A.F."/>
            <person name="MacCabe A."/>
            <person name="Maekelae M.R."/>
            <person name="Malavazi I."/>
            <person name="Melin P."/>
            <person name="Meyer V."/>
            <person name="Mielnichuk N."/>
            <person name="Miskei M."/>
            <person name="Molnar A.P."/>
            <person name="Mule G."/>
            <person name="Ngan C.Y."/>
            <person name="Orejas M."/>
            <person name="Orosz E."/>
            <person name="Ouedraogo J.P."/>
            <person name="Overkamp K.M."/>
            <person name="Park H.-S."/>
            <person name="Perrone G."/>
            <person name="Piumi F."/>
            <person name="Punt P.J."/>
            <person name="Ram A.F."/>
            <person name="Ramon A."/>
            <person name="Rauscher S."/>
            <person name="Record E."/>
            <person name="Riano-Pachon D.M."/>
            <person name="Robert V."/>
            <person name="Roehrig J."/>
            <person name="Ruller R."/>
            <person name="Salamov A."/>
            <person name="Salih N.S."/>
            <person name="Samson R.A."/>
            <person name="Sandor E."/>
            <person name="Sanguinetti M."/>
            <person name="Schuetze T."/>
            <person name="Sepcic K."/>
            <person name="Shelest E."/>
            <person name="Sherlock G."/>
            <person name="Sophianopoulou V."/>
            <person name="Squina F.M."/>
            <person name="Sun H."/>
            <person name="Susca A."/>
            <person name="Todd R.B."/>
            <person name="Tsang A."/>
            <person name="Unkles S.E."/>
            <person name="van de Wiele N."/>
            <person name="van Rossen-Uffink D."/>
            <person name="Oliveira J.V."/>
            <person name="Vesth T.C."/>
            <person name="Visser J."/>
            <person name="Yu J.-H."/>
            <person name="Zhou M."/>
            <person name="Andersen M.R."/>
            <person name="Archer D.B."/>
            <person name="Baker S.E."/>
            <person name="Benoit I."/>
            <person name="Brakhage A.A."/>
            <person name="Braus G.H."/>
            <person name="Fischer R."/>
            <person name="Frisvad J.C."/>
            <person name="Goldman G.H."/>
            <person name="Houbraken J."/>
            <person name="Oakley B."/>
            <person name="Pocsi I."/>
            <person name="Scazzocchio C."/>
            <person name="Seiboth B."/>
            <person name="vanKuyk P.A."/>
            <person name="Wortman J."/>
            <person name="Dyer P.S."/>
            <person name="Grigoriev I.V."/>
        </authorList>
    </citation>
    <scope>NUCLEOTIDE SEQUENCE [LARGE SCALE GENOMIC DNA]</scope>
    <source>
        <strain evidence="12">CBS 506.65</strain>
    </source>
</reference>
<dbReference type="GO" id="GO:0000026">
    <property type="term" value="F:alpha-1,2-mannosyltransferase activity"/>
    <property type="evidence" value="ECO:0007669"/>
    <property type="project" value="TreeGrafter"/>
</dbReference>
<keyword evidence="4" id="KW-0808">Transferase</keyword>
<keyword evidence="7" id="KW-1133">Transmembrane helix</keyword>
<evidence type="ECO:0000313" key="12">
    <source>
        <dbReference type="Proteomes" id="UP000184188"/>
    </source>
</evidence>
<comment type="subcellular location">
    <subcellularLocation>
        <location evidence="1">Golgi apparatus membrane</location>
        <topology evidence="1">Single-pass type II membrane protein</topology>
    </subcellularLocation>
</comment>
<evidence type="ECO:0000256" key="10">
    <source>
        <dbReference type="SAM" id="MobiDB-lite"/>
    </source>
</evidence>
<dbReference type="RefSeq" id="XP_022577365.1">
    <property type="nucleotide sequence ID" value="XM_022726172.1"/>
</dbReference>
<accession>A0A1L9S6V0</accession>
<dbReference type="VEuPathDB" id="FungiDB:ASPZODRAFT_155101"/>
<dbReference type="InterPro" id="IPR022751">
    <property type="entry name" value="Alpha_mannosyltransferase"/>
</dbReference>
<evidence type="ECO:0000256" key="3">
    <source>
        <dbReference type="ARBA" id="ARBA00009105"/>
    </source>
</evidence>
<gene>
    <name evidence="11" type="ORF">ASPZODRAFT_155101</name>
</gene>
<sequence length="519" mass="59313">MAFPKRPTRVAAAVLLTTLICLFYVWAPDRSAELQAQSTLPPNTPLDLFQEPSSAADADGLPDPETELVKDAHKLPTADSFLAHFQAVTRLPGMTMAEAKAGCNWPAMHEVNFQYADNTDWAAQDRSDSELEARRTEWHDFINNDLLPYEQYKDRFVQERGIVIVAGNQQSMKRVAVILRALDRLGSHLPIEIHYWDDELSWDAMQSMVNQWPQRMFFFNDLSAASNILQTNHDGFYINYQLKTAAVINSRFAQPLLLDSDNIPVIDPEELYDSATYAEYGTLFWPDIARTRPNNPIWPITNTRCRMDEYEQESGQLLVDKRRFFYHLQLAAWFNNQHADYYNSFLLGDKDMFRFAWHALHTRYGAPHKWLTSVGTLSDTTPTPIPTPAEAEAEAEADLSYYCGHTFAQHHPDESDSRVAFLHGGLIKTLSRDLIRWARDSRGGIFQAYKRSPHDALPAENVHVAIKWDPALYLPNRPDDLPVAMCTDLNQVVARPLDEIVPGFEATFREIGGYWMLDD</sequence>
<evidence type="ECO:0000256" key="5">
    <source>
        <dbReference type="ARBA" id="ARBA00022692"/>
    </source>
</evidence>
<feature type="region of interest" description="Disordered" evidence="10">
    <location>
        <begin position="37"/>
        <end position="64"/>
    </location>
</feature>
<dbReference type="Proteomes" id="UP000184188">
    <property type="component" value="Unassembled WGS sequence"/>
</dbReference>
<evidence type="ECO:0000256" key="1">
    <source>
        <dbReference type="ARBA" id="ARBA00004323"/>
    </source>
</evidence>
<keyword evidence="9" id="KW-0472">Membrane</keyword>
<dbReference type="STRING" id="1073090.A0A1L9S6V0"/>
<dbReference type="InterPro" id="IPR029044">
    <property type="entry name" value="Nucleotide-diphossugar_trans"/>
</dbReference>
<evidence type="ECO:0000256" key="9">
    <source>
        <dbReference type="ARBA" id="ARBA00023136"/>
    </source>
</evidence>
<evidence type="ECO:0000256" key="8">
    <source>
        <dbReference type="ARBA" id="ARBA00023034"/>
    </source>
</evidence>
<organism evidence="11 12">
    <name type="scientific">Penicilliopsis zonata CBS 506.65</name>
    <dbReference type="NCBI Taxonomy" id="1073090"/>
    <lineage>
        <taxon>Eukaryota</taxon>
        <taxon>Fungi</taxon>
        <taxon>Dikarya</taxon>
        <taxon>Ascomycota</taxon>
        <taxon>Pezizomycotina</taxon>
        <taxon>Eurotiomycetes</taxon>
        <taxon>Eurotiomycetidae</taxon>
        <taxon>Eurotiales</taxon>
        <taxon>Aspergillaceae</taxon>
        <taxon>Penicilliopsis</taxon>
    </lineage>
</organism>
<evidence type="ECO:0000256" key="6">
    <source>
        <dbReference type="ARBA" id="ARBA00022968"/>
    </source>
</evidence>
<keyword evidence="5" id="KW-0812">Transmembrane</keyword>
<protein>
    <recommendedName>
        <fullName evidence="13">Glycosyltransferase family 71 protein</fullName>
    </recommendedName>
</protein>
<dbReference type="Pfam" id="PF11051">
    <property type="entry name" value="Mannosyl_trans3"/>
    <property type="match status" value="2"/>
</dbReference>
<comment type="pathway">
    <text evidence="2">Protein modification; protein glycosylation.</text>
</comment>
<evidence type="ECO:0000313" key="11">
    <source>
        <dbReference type="EMBL" id="OJJ42855.1"/>
    </source>
</evidence>
<evidence type="ECO:0000256" key="4">
    <source>
        <dbReference type="ARBA" id="ARBA00022679"/>
    </source>
</evidence>
<keyword evidence="12" id="KW-1185">Reference proteome</keyword>
<dbReference type="AlphaFoldDB" id="A0A1L9S6V0"/>
<dbReference type="EMBL" id="KV878356">
    <property type="protein sequence ID" value="OJJ42855.1"/>
    <property type="molecule type" value="Genomic_DNA"/>
</dbReference>
<name>A0A1L9S6V0_9EURO</name>
<evidence type="ECO:0008006" key="13">
    <source>
        <dbReference type="Google" id="ProtNLM"/>
    </source>
</evidence>
<keyword evidence="6" id="KW-0735">Signal-anchor</keyword>
<evidence type="ECO:0000256" key="7">
    <source>
        <dbReference type="ARBA" id="ARBA00022989"/>
    </source>
</evidence>
<dbReference type="GeneID" id="34612636"/>
<dbReference type="PANTHER" id="PTHR31646">
    <property type="entry name" value="ALPHA-1,2-MANNOSYLTRANSFERASE MNN2"/>
    <property type="match status" value="1"/>
</dbReference>
<evidence type="ECO:0000256" key="2">
    <source>
        <dbReference type="ARBA" id="ARBA00004922"/>
    </source>
</evidence>
<proteinExistence type="inferred from homology"/>
<dbReference type="GO" id="GO:0000139">
    <property type="term" value="C:Golgi membrane"/>
    <property type="evidence" value="ECO:0007669"/>
    <property type="project" value="UniProtKB-SubCell"/>
</dbReference>
<dbReference type="OrthoDB" id="430354at2759"/>
<dbReference type="SUPFAM" id="SSF53448">
    <property type="entry name" value="Nucleotide-diphospho-sugar transferases"/>
    <property type="match status" value="1"/>
</dbReference>